<proteinExistence type="predicted"/>
<keyword evidence="1" id="KW-0732">Signal</keyword>
<protein>
    <recommendedName>
        <fullName evidence="4">RxLR effector protein</fullName>
    </recommendedName>
</protein>
<sequence>MRSCFPLSLLVCSSITTAVLASSEDSTITTLSNAKEEEAASTVNAPANFPLTSTGKRRERLRKRPLSKYQPHYPVLSTGKRAEVSIFSSVSHTQTHI</sequence>
<dbReference type="Proteomes" id="UP000053237">
    <property type="component" value="Unassembled WGS sequence"/>
</dbReference>
<keyword evidence="3" id="KW-1185">Reference proteome</keyword>
<name>A0A024GN25_9STRA</name>
<dbReference type="AlphaFoldDB" id="A0A024GN25"/>
<dbReference type="EMBL" id="CAIX01000214">
    <property type="protein sequence ID" value="CCI48291.1"/>
    <property type="molecule type" value="Genomic_DNA"/>
</dbReference>
<comment type="caution">
    <text evidence="2">The sequence shown here is derived from an EMBL/GenBank/DDBJ whole genome shotgun (WGS) entry which is preliminary data.</text>
</comment>
<evidence type="ECO:0000313" key="2">
    <source>
        <dbReference type="EMBL" id="CCI48291.1"/>
    </source>
</evidence>
<feature type="chain" id="PRO_5001532574" description="RxLR effector protein" evidence="1">
    <location>
        <begin position="22"/>
        <end position="97"/>
    </location>
</feature>
<reference evidence="2 3" key="1">
    <citation type="submission" date="2012-05" db="EMBL/GenBank/DDBJ databases">
        <title>Recombination and specialization in a pathogen metapopulation.</title>
        <authorList>
            <person name="Gardiner A."/>
            <person name="Kemen E."/>
            <person name="Schultz-Larsen T."/>
            <person name="MacLean D."/>
            <person name="Van Oosterhout C."/>
            <person name="Jones J.D.G."/>
        </authorList>
    </citation>
    <scope>NUCLEOTIDE SEQUENCE [LARGE SCALE GENOMIC DNA]</scope>
    <source>
        <strain evidence="2 3">Ac Nc2</strain>
    </source>
</reference>
<evidence type="ECO:0000256" key="1">
    <source>
        <dbReference type="SAM" id="SignalP"/>
    </source>
</evidence>
<dbReference type="InParanoid" id="A0A024GN25"/>
<feature type="signal peptide" evidence="1">
    <location>
        <begin position="1"/>
        <end position="21"/>
    </location>
</feature>
<evidence type="ECO:0000313" key="3">
    <source>
        <dbReference type="Proteomes" id="UP000053237"/>
    </source>
</evidence>
<accession>A0A024GN25</accession>
<gene>
    <name evidence="2" type="ORF">BN9_093640</name>
</gene>
<organism evidence="2 3">
    <name type="scientific">Albugo candida</name>
    <dbReference type="NCBI Taxonomy" id="65357"/>
    <lineage>
        <taxon>Eukaryota</taxon>
        <taxon>Sar</taxon>
        <taxon>Stramenopiles</taxon>
        <taxon>Oomycota</taxon>
        <taxon>Peronosporomycetes</taxon>
        <taxon>Albuginales</taxon>
        <taxon>Albuginaceae</taxon>
        <taxon>Albugo</taxon>
    </lineage>
</organism>
<evidence type="ECO:0008006" key="4">
    <source>
        <dbReference type="Google" id="ProtNLM"/>
    </source>
</evidence>